<protein>
    <submittedName>
        <fullName evidence="1">Uncharacterized protein</fullName>
    </submittedName>
</protein>
<proteinExistence type="predicted"/>
<organism evidence="1 2">
    <name type="scientific">Metabacillus sediminis</name>
    <dbReference type="NCBI Taxonomy" id="3117746"/>
    <lineage>
        <taxon>Bacteria</taxon>
        <taxon>Bacillati</taxon>
        <taxon>Bacillota</taxon>
        <taxon>Bacilli</taxon>
        <taxon>Bacillales</taxon>
        <taxon>Bacillaceae</taxon>
        <taxon>Metabacillus</taxon>
    </lineage>
</organism>
<keyword evidence="2" id="KW-1185">Reference proteome</keyword>
<accession>A0ABZ2NN18</accession>
<sequence length="67" mass="7744">MPQVRIEMIIDENDAFHDKVDLEIAQLMMLSDFITVNSNTVRVYAKEVTSAGIVKFYGIRKKPEDIR</sequence>
<evidence type="ECO:0000313" key="2">
    <source>
        <dbReference type="Proteomes" id="UP001377337"/>
    </source>
</evidence>
<reference evidence="1 2" key="1">
    <citation type="submission" date="2024-02" db="EMBL/GenBank/DDBJ databases">
        <title>Seven novel Bacillus-like species.</title>
        <authorList>
            <person name="Liu G."/>
        </authorList>
    </citation>
    <scope>NUCLEOTIDE SEQUENCE [LARGE SCALE GENOMIC DNA]</scope>
    <source>
        <strain evidence="1 2">FJAT-52054</strain>
    </source>
</reference>
<name>A0ABZ2NN18_9BACI</name>
<dbReference type="RefSeq" id="WP_035411638.1">
    <property type="nucleotide sequence ID" value="NZ_CP147407.1"/>
</dbReference>
<evidence type="ECO:0000313" key="1">
    <source>
        <dbReference type="EMBL" id="WXB98882.1"/>
    </source>
</evidence>
<dbReference type="EMBL" id="CP147407">
    <property type="protein sequence ID" value="WXB98882.1"/>
    <property type="molecule type" value="Genomic_DNA"/>
</dbReference>
<dbReference type="Proteomes" id="UP001377337">
    <property type="component" value="Chromosome"/>
</dbReference>
<gene>
    <name evidence="1" type="ORF">WCV65_10495</name>
</gene>